<evidence type="ECO:0000256" key="5">
    <source>
        <dbReference type="ARBA" id="ARBA00022884"/>
    </source>
</evidence>
<keyword evidence="9" id="KW-1185">Reference proteome</keyword>
<evidence type="ECO:0000259" key="7">
    <source>
        <dbReference type="PROSITE" id="PS51192"/>
    </source>
</evidence>
<protein>
    <recommendedName>
        <fullName evidence="7">Helicase ATP-binding domain-containing protein</fullName>
    </recommendedName>
</protein>
<reference evidence="8" key="1">
    <citation type="submission" date="2019-10" db="EMBL/GenBank/DDBJ databases">
        <authorList>
            <person name="Zhang R."/>
            <person name="Pan Y."/>
            <person name="Wang J."/>
            <person name="Ma R."/>
            <person name="Yu S."/>
        </authorList>
    </citation>
    <scope>NUCLEOTIDE SEQUENCE</scope>
    <source>
        <strain evidence="8">LA-IB0</strain>
        <tissue evidence="8">Leaf</tissue>
    </source>
</reference>
<dbReference type="SUPFAM" id="SSF52540">
    <property type="entry name" value="P-loop containing nucleoside triphosphate hydrolases"/>
    <property type="match status" value="2"/>
</dbReference>
<evidence type="ECO:0000256" key="6">
    <source>
        <dbReference type="SAM" id="MobiDB-lite"/>
    </source>
</evidence>
<evidence type="ECO:0000256" key="4">
    <source>
        <dbReference type="ARBA" id="ARBA00022840"/>
    </source>
</evidence>
<dbReference type="GO" id="GO:0004386">
    <property type="term" value="F:helicase activity"/>
    <property type="evidence" value="ECO:0007669"/>
    <property type="project" value="UniProtKB-KW"/>
</dbReference>
<dbReference type="GO" id="GO:0003723">
    <property type="term" value="F:RNA binding"/>
    <property type="evidence" value="ECO:0007669"/>
    <property type="project" value="UniProtKB-KW"/>
</dbReference>
<comment type="caution">
    <text evidence="8">The sequence shown here is derived from an EMBL/GenBank/DDBJ whole genome shotgun (WGS) entry which is preliminary data.</text>
</comment>
<dbReference type="PANTHER" id="PTHR47958">
    <property type="entry name" value="ATP-DEPENDENT RNA HELICASE DBP3"/>
    <property type="match status" value="1"/>
</dbReference>
<dbReference type="InterPro" id="IPR027417">
    <property type="entry name" value="P-loop_NTPase"/>
</dbReference>
<dbReference type="CDD" id="cd00268">
    <property type="entry name" value="DEADc"/>
    <property type="match status" value="1"/>
</dbReference>
<keyword evidence="3" id="KW-0347">Helicase</keyword>
<dbReference type="InterPro" id="IPR011545">
    <property type="entry name" value="DEAD/DEAH_box_helicase_dom"/>
</dbReference>
<dbReference type="Proteomes" id="UP000826271">
    <property type="component" value="Unassembled WGS sequence"/>
</dbReference>
<keyword evidence="4" id="KW-0067">ATP-binding</keyword>
<dbReference type="InterPro" id="IPR044742">
    <property type="entry name" value="DEAD/DEAH_RhlB"/>
</dbReference>
<name>A0AAV6XIZ7_9LAMI</name>
<dbReference type="SMART" id="SM00487">
    <property type="entry name" value="DEXDc"/>
    <property type="match status" value="2"/>
</dbReference>
<dbReference type="GO" id="GO:0005524">
    <property type="term" value="F:ATP binding"/>
    <property type="evidence" value="ECO:0007669"/>
    <property type="project" value="InterPro"/>
</dbReference>
<dbReference type="EMBL" id="WHWC01000005">
    <property type="protein sequence ID" value="KAG8382464.1"/>
    <property type="molecule type" value="Genomic_DNA"/>
</dbReference>
<dbReference type="GO" id="GO:0016787">
    <property type="term" value="F:hydrolase activity"/>
    <property type="evidence" value="ECO:0007669"/>
    <property type="project" value="UniProtKB-KW"/>
</dbReference>
<sequence>MESDCDSFNFQKPNIPTAMENSETVNTINNDGVARESEIVIEETGRSSNVEREEGKGTWRHAAFHIATPAAYAVLSTPGSCSNLRRHVAASLMQHHRSIEREATMLYKPVSPASYGSSMEVPLILLQFHCFWFSCFFEDYMCLEEQHVSIVSLIKALKMELNQARFEIKELVQDQQANQHEMDELMKHIITQDKMVRKNKEQDRINFAIQSVRDKLEGETKLRQKVSPRASQESGKNEPNKHYGEASSKLSYSSLDVSEASSRLPPDLKENTLKAKLSEARTRAKASSMVCSSSKSLKMKFLRMAPAAISCSEVRRRLRTEKVERSGVMVSGKNVNDSKFKPSPIQSQSWPFLLDGHDFIGIAATGSGKTVAFGVPAIMHVLGKRKSKISKKVNPFCLVLSPTRELAQQISDVLYDAGKPSGVKSVCIYGGTSKGPQISSLKSSVEAKNREGGEEWCCGIWEECDDSKFNVLNSCSESKLPDQVLECCKTFDKLSLIQSHSWPFPLDGRDFIGFAATGFGKTIAFGVPAIMHVLGKRKSKISKNVNPLCLVLSPTRELPQQLDIVFGFPLNLKATAEDEKLLSTSLQTIESFWLEIEGDRPFLLGNSKPSIVADENDRERILGPDKKVLKWIEDRKVATAAYFDEIHSIMLPFKEKLNELKARASN</sequence>
<keyword evidence="2" id="KW-0378">Hydrolase</keyword>
<feature type="region of interest" description="Disordered" evidence="6">
    <location>
        <begin position="219"/>
        <end position="249"/>
    </location>
</feature>
<evidence type="ECO:0000313" key="8">
    <source>
        <dbReference type="EMBL" id="KAG8382464.1"/>
    </source>
</evidence>
<organism evidence="8 9">
    <name type="scientific">Buddleja alternifolia</name>
    <dbReference type="NCBI Taxonomy" id="168488"/>
    <lineage>
        <taxon>Eukaryota</taxon>
        <taxon>Viridiplantae</taxon>
        <taxon>Streptophyta</taxon>
        <taxon>Embryophyta</taxon>
        <taxon>Tracheophyta</taxon>
        <taxon>Spermatophyta</taxon>
        <taxon>Magnoliopsida</taxon>
        <taxon>eudicotyledons</taxon>
        <taxon>Gunneridae</taxon>
        <taxon>Pentapetalae</taxon>
        <taxon>asterids</taxon>
        <taxon>lamiids</taxon>
        <taxon>Lamiales</taxon>
        <taxon>Scrophulariaceae</taxon>
        <taxon>Buddlejeae</taxon>
        <taxon>Buddleja</taxon>
    </lineage>
</organism>
<keyword evidence="1" id="KW-0547">Nucleotide-binding</keyword>
<evidence type="ECO:0000256" key="1">
    <source>
        <dbReference type="ARBA" id="ARBA00022741"/>
    </source>
</evidence>
<dbReference type="PROSITE" id="PS51192">
    <property type="entry name" value="HELICASE_ATP_BIND_1"/>
    <property type="match status" value="1"/>
</dbReference>
<evidence type="ECO:0000313" key="9">
    <source>
        <dbReference type="Proteomes" id="UP000826271"/>
    </source>
</evidence>
<dbReference type="Pfam" id="PF00270">
    <property type="entry name" value="DEAD"/>
    <property type="match status" value="2"/>
</dbReference>
<dbReference type="Gene3D" id="3.40.50.300">
    <property type="entry name" value="P-loop containing nucleotide triphosphate hydrolases"/>
    <property type="match status" value="2"/>
</dbReference>
<evidence type="ECO:0000256" key="3">
    <source>
        <dbReference type="ARBA" id="ARBA00022806"/>
    </source>
</evidence>
<dbReference type="InterPro" id="IPR014001">
    <property type="entry name" value="Helicase_ATP-bd"/>
</dbReference>
<keyword evidence="5" id="KW-0694">RNA-binding</keyword>
<accession>A0AAV6XIZ7</accession>
<feature type="domain" description="Helicase ATP-binding" evidence="7">
    <location>
        <begin position="350"/>
        <end position="444"/>
    </location>
</feature>
<dbReference type="AlphaFoldDB" id="A0AAV6XIZ7"/>
<proteinExistence type="predicted"/>
<gene>
    <name evidence="8" type="ORF">BUALT_Bualt05G0080000</name>
</gene>
<feature type="compositionally biased region" description="Basic and acidic residues" evidence="6">
    <location>
        <begin position="235"/>
        <end position="244"/>
    </location>
</feature>
<evidence type="ECO:0000256" key="2">
    <source>
        <dbReference type="ARBA" id="ARBA00022801"/>
    </source>
</evidence>